<evidence type="ECO:0000313" key="1">
    <source>
        <dbReference type="EMBL" id="PIA90677.1"/>
    </source>
</evidence>
<dbReference type="EMBL" id="LKMD01000107">
    <property type="protein sequence ID" value="PIA90677.1"/>
    <property type="molecule type" value="Genomic_DNA"/>
</dbReference>
<proteinExistence type="predicted"/>
<sequence length="229" mass="25877">MPPTLILIRHAEAEHNATSNWNLHDPELTAKGLEQCKALEKHLREECPLALRVERIITSPMKRTCQTSLNALAWLIKGGVPVEVDAMWQENSNKPCDTGSSLQEISKRFPELDLFHVDPRYPDKSDNTPYAYTKKANRERGDHCLEDLYARKEKVIAVVSHAGFLRTGISKRRFANADFRCFEFSRGADGKLGLVEDAETERSGGGVGRSERGVFEIQEWDFPVEVPGR</sequence>
<dbReference type="EMBL" id="CP134192">
    <property type="protein sequence ID" value="WPB07811.1"/>
    <property type="molecule type" value="Genomic_DNA"/>
</dbReference>
<name>A0A2G5HDQ7_CERBT</name>
<evidence type="ECO:0000313" key="3">
    <source>
        <dbReference type="Proteomes" id="UP000230605"/>
    </source>
</evidence>
<organism evidence="1 3">
    <name type="scientific">Cercospora beticola</name>
    <name type="common">Sugarbeet leaf spot fungus</name>
    <dbReference type="NCBI Taxonomy" id="122368"/>
    <lineage>
        <taxon>Eukaryota</taxon>
        <taxon>Fungi</taxon>
        <taxon>Dikarya</taxon>
        <taxon>Ascomycota</taxon>
        <taxon>Pezizomycotina</taxon>
        <taxon>Dothideomycetes</taxon>
        <taxon>Dothideomycetidae</taxon>
        <taxon>Mycosphaerellales</taxon>
        <taxon>Mycosphaerellaceae</taxon>
        <taxon>Cercospora</taxon>
    </lineage>
</organism>
<dbReference type="SMART" id="SM00855">
    <property type="entry name" value="PGAM"/>
    <property type="match status" value="1"/>
</dbReference>
<reference evidence="1 3" key="1">
    <citation type="submission" date="2015-10" db="EMBL/GenBank/DDBJ databases">
        <title>The cercosporin biosynthetic gene cluster was horizontally transferred to several fungal lineages and shown to be expanded in Cercospora beticola based on microsynteny with recipient genomes.</title>
        <authorList>
            <person name="De Jonge R."/>
            <person name="Ebert M.K."/>
            <person name="Suttle J.C."/>
            <person name="Jurick Ii W.M."/>
            <person name="Secor G.A."/>
            <person name="Thomma B.P."/>
            <person name="Van De Peer Y."/>
            <person name="Bolton M.D."/>
        </authorList>
    </citation>
    <scope>NUCLEOTIDE SEQUENCE [LARGE SCALE GENOMIC DNA]</scope>
    <source>
        <strain evidence="1 3">09-40</strain>
    </source>
</reference>
<protein>
    <submittedName>
        <fullName evidence="1">Putative phosphatase</fullName>
    </submittedName>
</protein>
<keyword evidence="4" id="KW-1185">Reference proteome</keyword>
<dbReference type="InterPro" id="IPR013078">
    <property type="entry name" value="His_Pase_superF_clade-1"/>
</dbReference>
<accession>A0A2G5HDQ7</accession>
<dbReference type="Gene3D" id="3.40.50.1240">
    <property type="entry name" value="Phosphoglycerate mutase-like"/>
    <property type="match status" value="1"/>
</dbReference>
<dbReference type="OrthoDB" id="496981at2759"/>
<evidence type="ECO:0000313" key="2">
    <source>
        <dbReference type="EMBL" id="WPB07811.1"/>
    </source>
</evidence>
<dbReference type="SUPFAM" id="SSF53254">
    <property type="entry name" value="Phosphoglycerate mutase-like"/>
    <property type="match status" value="1"/>
</dbReference>
<dbReference type="CDD" id="cd07067">
    <property type="entry name" value="HP_PGM_like"/>
    <property type="match status" value="1"/>
</dbReference>
<gene>
    <name evidence="1" type="ORF">CB0940_10988</name>
    <name evidence="2" type="ORF">RHO25_012475</name>
</gene>
<dbReference type="AlphaFoldDB" id="A0A2G5HDQ7"/>
<dbReference type="PANTHER" id="PTHR48100">
    <property type="entry name" value="BROAD-SPECIFICITY PHOSPHATASE YOR283W-RELATED"/>
    <property type="match status" value="1"/>
</dbReference>
<dbReference type="InterPro" id="IPR050275">
    <property type="entry name" value="PGM_Phosphatase"/>
</dbReference>
<dbReference type="Proteomes" id="UP001302367">
    <property type="component" value="Chromosome 9"/>
</dbReference>
<dbReference type="GO" id="GO:0005737">
    <property type="term" value="C:cytoplasm"/>
    <property type="evidence" value="ECO:0007669"/>
    <property type="project" value="TreeGrafter"/>
</dbReference>
<dbReference type="InterPro" id="IPR029033">
    <property type="entry name" value="His_PPase_superfam"/>
</dbReference>
<dbReference type="Pfam" id="PF00300">
    <property type="entry name" value="His_Phos_1"/>
    <property type="match status" value="1"/>
</dbReference>
<evidence type="ECO:0000313" key="4">
    <source>
        <dbReference type="Proteomes" id="UP001302367"/>
    </source>
</evidence>
<reference evidence="2 4" key="2">
    <citation type="submission" date="2023-09" db="EMBL/GenBank/DDBJ databases">
        <title>Complete-Gapless Cercospora beticola genome.</title>
        <authorList>
            <person name="Wyatt N.A."/>
            <person name="Spanner R.E."/>
            <person name="Bolton M.D."/>
        </authorList>
    </citation>
    <scope>NUCLEOTIDE SEQUENCE [LARGE SCALE GENOMIC DNA]</scope>
    <source>
        <strain evidence="2">Cb09-40</strain>
    </source>
</reference>
<dbReference type="Proteomes" id="UP000230605">
    <property type="component" value="Chromosome 9"/>
</dbReference>
<dbReference type="GO" id="GO:0016791">
    <property type="term" value="F:phosphatase activity"/>
    <property type="evidence" value="ECO:0007669"/>
    <property type="project" value="TreeGrafter"/>
</dbReference>
<dbReference type="PANTHER" id="PTHR48100:SF24">
    <property type="entry name" value="PHOSPHOGLYCERATE MUTASE"/>
    <property type="match status" value="1"/>
</dbReference>